<dbReference type="GO" id="GO:0030154">
    <property type="term" value="P:cell differentiation"/>
    <property type="evidence" value="ECO:0007669"/>
    <property type="project" value="UniProtKB-KW"/>
</dbReference>
<dbReference type="GO" id="GO:0005886">
    <property type="term" value="C:plasma membrane"/>
    <property type="evidence" value="ECO:0007669"/>
    <property type="project" value="TreeGrafter"/>
</dbReference>
<evidence type="ECO:0000256" key="2">
    <source>
        <dbReference type="ARBA" id="ARBA00006996"/>
    </source>
</evidence>
<evidence type="ECO:0000256" key="4">
    <source>
        <dbReference type="ARBA" id="ARBA00022782"/>
    </source>
</evidence>
<feature type="chain" id="PRO_5014161272" description="Synaptotagmin-17" evidence="9">
    <location>
        <begin position="19"/>
        <end position="925"/>
    </location>
</feature>
<evidence type="ECO:0000256" key="1">
    <source>
        <dbReference type="ARBA" id="ARBA00004170"/>
    </source>
</evidence>
<dbReference type="GO" id="GO:0000149">
    <property type="term" value="F:SNARE binding"/>
    <property type="evidence" value="ECO:0007669"/>
    <property type="project" value="TreeGrafter"/>
</dbReference>
<dbReference type="InterPro" id="IPR014705">
    <property type="entry name" value="Syt17_C2B"/>
</dbReference>
<dbReference type="GO" id="GO:0001786">
    <property type="term" value="F:phosphatidylserine binding"/>
    <property type="evidence" value="ECO:0007669"/>
    <property type="project" value="TreeGrafter"/>
</dbReference>
<dbReference type="GO" id="GO:0017156">
    <property type="term" value="P:calcium-ion regulated exocytosis"/>
    <property type="evidence" value="ECO:0007669"/>
    <property type="project" value="TreeGrafter"/>
</dbReference>
<keyword evidence="4" id="KW-0221">Differentiation</keyword>
<dbReference type="CDD" id="cd08390">
    <property type="entry name" value="C2A_Synaptotagmin-15-17"/>
    <property type="match status" value="1"/>
</dbReference>
<dbReference type="GO" id="GO:0005544">
    <property type="term" value="F:calcium-dependent phospholipid binding"/>
    <property type="evidence" value="ECO:0007669"/>
    <property type="project" value="TreeGrafter"/>
</dbReference>
<dbReference type="PROSITE" id="PS50004">
    <property type="entry name" value="C2"/>
    <property type="match status" value="2"/>
</dbReference>
<gene>
    <name evidence="11" type="ORF">llap_11090</name>
</gene>
<evidence type="ECO:0000256" key="9">
    <source>
        <dbReference type="SAM" id="SignalP"/>
    </source>
</evidence>
<dbReference type="GO" id="GO:0070382">
    <property type="term" value="C:exocytic vesicle"/>
    <property type="evidence" value="ECO:0007669"/>
    <property type="project" value="TreeGrafter"/>
</dbReference>
<keyword evidence="5" id="KW-0472">Membrane</keyword>
<dbReference type="Proteomes" id="UP000233556">
    <property type="component" value="Unassembled WGS sequence"/>
</dbReference>
<evidence type="ECO:0000256" key="5">
    <source>
        <dbReference type="ARBA" id="ARBA00023136"/>
    </source>
</evidence>
<evidence type="ECO:0000259" key="10">
    <source>
        <dbReference type="PROSITE" id="PS50004"/>
    </source>
</evidence>
<dbReference type="PRINTS" id="PR00399">
    <property type="entry name" value="SYNAPTOTAGMN"/>
</dbReference>
<dbReference type="SMART" id="SM01265">
    <property type="entry name" value="Mab-21"/>
    <property type="match status" value="1"/>
</dbReference>
<feature type="domain" description="C2" evidence="10">
    <location>
        <begin position="772"/>
        <end position="906"/>
    </location>
</feature>
<dbReference type="InterPro" id="IPR047897">
    <property type="entry name" value="Synaptotagmin-15/17_C2A"/>
</dbReference>
<dbReference type="GO" id="GO:0005509">
    <property type="term" value="F:calcium ion binding"/>
    <property type="evidence" value="ECO:0007669"/>
    <property type="project" value="TreeGrafter"/>
</dbReference>
<name>A0A2I0TXV5_LIMLA</name>
<dbReference type="CDD" id="cd08410">
    <property type="entry name" value="C2B_Synaptotagmin-17"/>
    <property type="match status" value="1"/>
</dbReference>
<dbReference type="InterPro" id="IPR000008">
    <property type="entry name" value="C2_dom"/>
</dbReference>
<reference evidence="12" key="2">
    <citation type="submission" date="2017-12" db="EMBL/GenBank/DDBJ databases">
        <title>Genome sequence of the Bar-tailed Godwit (Limosa lapponica baueri).</title>
        <authorList>
            <person name="Lima N.C.B."/>
            <person name="Parody-Merino A.M."/>
            <person name="Battley P.F."/>
            <person name="Fidler A.E."/>
            <person name="Prosdocimi F."/>
        </authorList>
    </citation>
    <scope>NUCLEOTIDE SEQUENCE [LARGE SCALE GENOMIC DNA]</scope>
</reference>
<dbReference type="InterPro" id="IPR001565">
    <property type="entry name" value="Synaptotagmin"/>
</dbReference>
<feature type="compositionally biased region" description="Low complexity" evidence="8">
    <location>
        <begin position="547"/>
        <end position="562"/>
    </location>
</feature>
<dbReference type="GO" id="GO:0030276">
    <property type="term" value="F:clathrin binding"/>
    <property type="evidence" value="ECO:0007669"/>
    <property type="project" value="TreeGrafter"/>
</dbReference>
<feature type="signal peptide" evidence="9">
    <location>
        <begin position="1"/>
        <end position="18"/>
    </location>
</feature>
<evidence type="ECO:0000313" key="11">
    <source>
        <dbReference type="EMBL" id="PKU38602.1"/>
    </source>
</evidence>
<dbReference type="FunFam" id="2.60.40.150:FF:000053">
    <property type="entry name" value="synaptotagmin-17 isoform X1"/>
    <property type="match status" value="1"/>
</dbReference>
<comment type="similarity">
    <text evidence="2">Belongs to the synaptotagmin family.</text>
</comment>
<dbReference type="PANTHER" id="PTHR10024">
    <property type="entry name" value="SYNAPTOTAGMIN"/>
    <property type="match status" value="1"/>
</dbReference>
<protein>
    <recommendedName>
        <fullName evidence="6">Synaptotagmin-17</fullName>
    </recommendedName>
    <alternativeName>
        <fullName evidence="7">Synaptotagmin XVII</fullName>
    </alternativeName>
</protein>
<sequence>MDWGAHLSSSAWLHPSCCVSTAVMAVTAKGAYRQDSVPREEGAKLKLSLQCLPPELAQRKALRGGAAGEGAAEAGSVPFLKGSALLLLGCLLARCCGGGPRPGGVRAAAAAAAARRSALESFYGRQLRLSPHVLGHSKAHVGRVVAELVRAAKAQGLQPGPLALSLRGDFVCVGSAYEQHKVRSPDCFDILVPLRLPPHLEPQPHSAEGLGTHGAFVCGLRARAGWPRRYRPFAEGFCVELQGRSHLSSGLVLRWFQGHLQRCLGAVRYRLQERCRISLSACPGRLPTLHIVPCSDYVCCHISMAVRLIPAIPLGDALYLTALPPEGPQGPLASEALWGLNTSRQEQRLLSWLKEQAPASSCHLKCLQILKGLRDLRGHGLEEPFCSQWGRHHPKHTISKFFWPKSRDRVPKQKSAGSAVPSLGYLLPLLKLHRVRGTLRASESQATEVPSSLQGQLEPINEGLLARISDLLLCRWTCRNCCQKCFDCSCCQTNEDEVEILGPFPAQTPAWLISSQNEDKDGDSDNTISELPPTLQDVSPDRRRSSSDTSRSTYSLTRRISSLESRRPSSPLIDIKPIEFGIIGAKKEIVQPTILRKTYTPDDYFRKFEPRLYSLDSNSDDMDSLTDEEILSKYQLGMLHFSTQYDLLHNYLIVRVIEAKDLPPPISYDGSRQDMAHSNPYVKICLLPDQKNSKQTGVKRKTQNPVFEERYTFEIPFLEAQRRTLLLTVVDFDKFSRHCVIGKVSMPLSDVDLVKGGHWWKALVPSSQNEVELGELLLSLNYLPSAGRLNVDIIRAKQLLQTDMSQGSDPFVKIQLVHGLKLTKTKKTSCMRGTIDPFYNESFSFKVPQEELENASLVFTVYGHNVKSSNDFIGRIVIGQYSTGAPESNHWRRMLNAHRTAVEQWHSLRSREECDRVSPASLEVT</sequence>
<dbReference type="PANTHER" id="PTHR10024:SF348">
    <property type="entry name" value="SYNAPTOTAGMIN-17"/>
    <property type="match status" value="1"/>
</dbReference>
<evidence type="ECO:0000256" key="3">
    <source>
        <dbReference type="ARBA" id="ARBA00022737"/>
    </source>
</evidence>
<dbReference type="Gene3D" id="2.60.40.150">
    <property type="entry name" value="C2 domain"/>
    <property type="match status" value="2"/>
</dbReference>
<proteinExistence type="inferred from homology"/>
<dbReference type="OrthoDB" id="270970at2759"/>
<dbReference type="SMART" id="SM00239">
    <property type="entry name" value="C2"/>
    <property type="match status" value="2"/>
</dbReference>
<evidence type="ECO:0000313" key="12">
    <source>
        <dbReference type="Proteomes" id="UP000233556"/>
    </source>
</evidence>
<dbReference type="SUPFAM" id="SSF49562">
    <property type="entry name" value="C2 domain (Calcium/lipid-binding domain, CaLB)"/>
    <property type="match status" value="2"/>
</dbReference>
<keyword evidence="12" id="KW-1185">Reference proteome</keyword>
<feature type="region of interest" description="Disordered" evidence="8">
    <location>
        <begin position="515"/>
        <end position="562"/>
    </location>
</feature>
<dbReference type="EMBL" id="KZ506702">
    <property type="protein sequence ID" value="PKU38602.1"/>
    <property type="molecule type" value="Genomic_DNA"/>
</dbReference>
<keyword evidence="3" id="KW-0677">Repeat</keyword>
<reference evidence="12" key="1">
    <citation type="submission" date="2017-11" db="EMBL/GenBank/DDBJ databases">
        <authorList>
            <person name="Lima N.C."/>
            <person name="Parody-Merino A.M."/>
            <person name="Battley P.F."/>
            <person name="Fidler A.E."/>
            <person name="Prosdocimi F."/>
        </authorList>
    </citation>
    <scope>NUCLEOTIDE SEQUENCE [LARGE SCALE GENOMIC DNA]</scope>
</reference>
<dbReference type="Gene3D" id="3.30.460.90">
    <property type="match status" value="1"/>
</dbReference>
<organism evidence="11 12">
    <name type="scientific">Limosa lapponica baueri</name>
    <dbReference type="NCBI Taxonomy" id="1758121"/>
    <lineage>
        <taxon>Eukaryota</taxon>
        <taxon>Metazoa</taxon>
        <taxon>Chordata</taxon>
        <taxon>Craniata</taxon>
        <taxon>Vertebrata</taxon>
        <taxon>Euteleostomi</taxon>
        <taxon>Archelosauria</taxon>
        <taxon>Archosauria</taxon>
        <taxon>Dinosauria</taxon>
        <taxon>Saurischia</taxon>
        <taxon>Theropoda</taxon>
        <taxon>Coelurosauria</taxon>
        <taxon>Aves</taxon>
        <taxon>Neognathae</taxon>
        <taxon>Neoaves</taxon>
        <taxon>Charadriiformes</taxon>
        <taxon>Scolopacidae</taxon>
        <taxon>Limosa</taxon>
    </lineage>
</organism>
<dbReference type="InterPro" id="IPR024810">
    <property type="entry name" value="MAB21L/cGLR"/>
</dbReference>
<feature type="domain" description="C2" evidence="10">
    <location>
        <begin position="635"/>
        <end position="761"/>
    </location>
</feature>
<dbReference type="AlphaFoldDB" id="A0A2I0TXV5"/>
<dbReference type="Pfam" id="PF00168">
    <property type="entry name" value="C2"/>
    <property type="match status" value="2"/>
</dbReference>
<accession>A0A2I0TXV5</accession>
<evidence type="ECO:0000256" key="7">
    <source>
        <dbReference type="ARBA" id="ARBA00031667"/>
    </source>
</evidence>
<evidence type="ECO:0000256" key="8">
    <source>
        <dbReference type="SAM" id="MobiDB-lite"/>
    </source>
</evidence>
<comment type="subcellular location">
    <subcellularLocation>
        <location evidence="1">Membrane</location>
        <topology evidence="1">Peripheral membrane protein</topology>
    </subcellularLocation>
</comment>
<evidence type="ECO:0000256" key="6">
    <source>
        <dbReference type="ARBA" id="ARBA00023816"/>
    </source>
</evidence>
<dbReference type="InterPro" id="IPR035892">
    <property type="entry name" value="C2_domain_sf"/>
</dbReference>
<keyword evidence="9" id="KW-0732">Signal</keyword>
<dbReference type="FunFam" id="2.60.40.150:FF:000064">
    <property type="entry name" value="synaptotagmin-17 isoform X1"/>
    <property type="match status" value="1"/>
</dbReference>